<name>A0ABX2QLF4_9HYPH</name>
<comment type="caution">
    <text evidence="4">The sequence shown here is derived from an EMBL/GenBank/DDBJ whole genome shotgun (WGS) entry which is preliminary data.</text>
</comment>
<sequence>MEAVENIIEANTPLSGLGFENCGVSAAHGIHDALTVLEPTHHFFHGEKVAFGIIGLQVLENRAPEEITQTILFCAQIGLPVRLADLGLGQVSDADLLRVGETAMNPASVIHSVPRSLNARIVADAIRTADALAPHLLAHRGSPTF</sequence>
<dbReference type="Gene3D" id="1.20.1090.10">
    <property type="entry name" value="Dehydroquinate synthase-like - alpha domain"/>
    <property type="match status" value="1"/>
</dbReference>
<dbReference type="PANTHER" id="PTHR43616">
    <property type="entry name" value="GLYCEROL DEHYDROGENASE"/>
    <property type="match status" value="1"/>
</dbReference>
<keyword evidence="1" id="KW-0479">Metal-binding</keyword>
<keyword evidence="2" id="KW-0560">Oxidoreductase</keyword>
<evidence type="ECO:0000256" key="1">
    <source>
        <dbReference type="ARBA" id="ARBA00022723"/>
    </source>
</evidence>
<keyword evidence="3" id="KW-0520">NAD</keyword>
<accession>A0ABX2QLF4</accession>
<dbReference type="InterPro" id="IPR016205">
    <property type="entry name" value="Glycerol_DH"/>
</dbReference>
<protein>
    <submittedName>
        <fullName evidence="4">Iron-containing alcohol dehydrogenase</fullName>
    </submittedName>
</protein>
<dbReference type="SUPFAM" id="SSF56796">
    <property type="entry name" value="Dehydroquinate synthase-like"/>
    <property type="match status" value="1"/>
</dbReference>
<dbReference type="EMBL" id="JABXYK010000030">
    <property type="protein sequence ID" value="NVP58629.1"/>
    <property type="molecule type" value="Genomic_DNA"/>
</dbReference>
<evidence type="ECO:0000256" key="3">
    <source>
        <dbReference type="ARBA" id="ARBA00023027"/>
    </source>
</evidence>
<organism evidence="4 5">
    <name type="scientific">Mycoplana rhizolycopersici</name>
    <dbReference type="NCBI Taxonomy" id="2746702"/>
    <lineage>
        <taxon>Bacteria</taxon>
        <taxon>Pseudomonadati</taxon>
        <taxon>Pseudomonadota</taxon>
        <taxon>Alphaproteobacteria</taxon>
        <taxon>Hyphomicrobiales</taxon>
        <taxon>Rhizobiaceae</taxon>
        <taxon>Mycoplana</taxon>
    </lineage>
</organism>
<dbReference type="PANTHER" id="PTHR43616:SF5">
    <property type="entry name" value="GLYCEROL DEHYDROGENASE 1"/>
    <property type="match status" value="1"/>
</dbReference>
<gene>
    <name evidence="4" type="ORF">HV823_25700</name>
</gene>
<reference evidence="4 5" key="1">
    <citation type="submission" date="2020-06" db="EMBL/GenBank/DDBJ databases">
        <title>Rhizobium sp.nov. isolated from the tomato plant.</title>
        <authorList>
            <person name="Thin K.K."/>
            <person name="Zhang X."/>
            <person name="He S."/>
        </authorList>
    </citation>
    <scope>NUCLEOTIDE SEQUENCE [LARGE SCALE GENOMIC DNA]</scope>
    <source>
        <strain evidence="4 5">DBTS2</strain>
    </source>
</reference>
<evidence type="ECO:0000313" key="5">
    <source>
        <dbReference type="Proteomes" id="UP000659172"/>
    </source>
</evidence>
<dbReference type="RefSeq" id="WP_176952523.1">
    <property type="nucleotide sequence ID" value="NZ_JABXYK010000030.1"/>
</dbReference>
<proteinExistence type="predicted"/>
<evidence type="ECO:0000256" key="2">
    <source>
        <dbReference type="ARBA" id="ARBA00023002"/>
    </source>
</evidence>
<keyword evidence="5" id="KW-1185">Reference proteome</keyword>
<dbReference type="Proteomes" id="UP000659172">
    <property type="component" value="Unassembled WGS sequence"/>
</dbReference>
<evidence type="ECO:0000313" key="4">
    <source>
        <dbReference type="EMBL" id="NVP58629.1"/>
    </source>
</evidence>